<feature type="chain" id="PRO_5044205576" evidence="1">
    <location>
        <begin position="22"/>
        <end position="76"/>
    </location>
</feature>
<organism evidence="2">
    <name type="scientific">Streptomyces sp. R11</name>
    <dbReference type="NCBI Taxonomy" id="3238625"/>
    <lineage>
        <taxon>Bacteria</taxon>
        <taxon>Bacillati</taxon>
        <taxon>Actinomycetota</taxon>
        <taxon>Actinomycetes</taxon>
        <taxon>Kitasatosporales</taxon>
        <taxon>Streptomycetaceae</taxon>
        <taxon>Streptomyces</taxon>
    </lineage>
</organism>
<proteinExistence type="predicted"/>
<feature type="signal peptide" evidence="1">
    <location>
        <begin position="1"/>
        <end position="21"/>
    </location>
</feature>
<name>A0AB39N2T9_9ACTN</name>
<sequence>MRSTPSLRIMAAALLAGGALAVATTGTTAVADDRGDRAGIECQFRGQHFNDDPFWHWCPDFDDGSVNVNVIVIVAG</sequence>
<dbReference type="RefSeq" id="WP_369272261.1">
    <property type="nucleotide sequence ID" value="NZ_CP163432.1"/>
</dbReference>
<dbReference type="EMBL" id="CP163432">
    <property type="protein sequence ID" value="XDQ12072.1"/>
    <property type="molecule type" value="Genomic_DNA"/>
</dbReference>
<dbReference type="AlphaFoldDB" id="A0AB39N2T9"/>
<evidence type="ECO:0000313" key="2">
    <source>
        <dbReference type="EMBL" id="XDQ12072.1"/>
    </source>
</evidence>
<gene>
    <name evidence="2" type="ORF">AB5J55_21670</name>
</gene>
<reference evidence="2" key="1">
    <citation type="submission" date="2024-07" db="EMBL/GenBank/DDBJ databases">
        <authorList>
            <person name="Yu S.T."/>
        </authorList>
    </citation>
    <scope>NUCLEOTIDE SEQUENCE</scope>
    <source>
        <strain evidence="2">R11</strain>
    </source>
</reference>
<accession>A0AB39N2T9</accession>
<keyword evidence="1" id="KW-0732">Signal</keyword>
<protein>
    <submittedName>
        <fullName evidence="2">Uncharacterized protein</fullName>
    </submittedName>
</protein>
<evidence type="ECO:0000256" key="1">
    <source>
        <dbReference type="SAM" id="SignalP"/>
    </source>
</evidence>